<name>A0A1A6XT39_STEMA</name>
<dbReference type="EMBL" id="NJGC01000003">
    <property type="protein sequence ID" value="PAM73629.1"/>
    <property type="molecule type" value="Genomic_DNA"/>
</dbReference>
<proteinExistence type="predicted"/>
<dbReference type="RefSeq" id="WP_005418535.1">
    <property type="nucleotide sequence ID" value="NZ_CABMJM010000009.1"/>
</dbReference>
<evidence type="ECO:0000313" key="2">
    <source>
        <dbReference type="Proteomes" id="UP000216433"/>
    </source>
</evidence>
<accession>A0A1A6XT39</accession>
<reference evidence="1 2" key="1">
    <citation type="submission" date="2017-06" db="EMBL/GenBank/DDBJ databases">
        <title>Genome sequencing and assembly of Stenotrophomonas maltophilia DF07.</title>
        <authorList>
            <person name="Iyer R."/>
        </authorList>
    </citation>
    <scope>NUCLEOTIDE SEQUENCE [LARGE SCALE GENOMIC DNA]</scope>
    <source>
        <strain evidence="1 2">DF07</strain>
    </source>
</reference>
<evidence type="ECO:0000313" key="1">
    <source>
        <dbReference type="EMBL" id="PAM73629.1"/>
    </source>
</evidence>
<dbReference type="AlphaFoldDB" id="A0A1A6XT39"/>
<protein>
    <submittedName>
        <fullName evidence="1">Uncharacterized protein</fullName>
    </submittedName>
</protein>
<gene>
    <name evidence="1" type="ORF">CEK00_03600</name>
</gene>
<comment type="caution">
    <text evidence="1">The sequence shown here is derived from an EMBL/GenBank/DDBJ whole genome shotgun (WGS) entry which is preliminary data.</text>
</comment>
<sequence length="102" mass="11232">MKPSYSKSSLEPVVVTQLSASKLQVQFNEPMESMYYAAGMSYVVEGDTMKVVVDRCPISGQCTTMLRRDVKPGPAGPARQEIPLMAPRVVMLYADGETQIFP</sequence>
<dbReference type="Proteomes" id="UP000216433">
    <property type="component" value="Unassembled WGS sequence"/>
</dbReference>
<organism evidence="1 2">
    <name type="scientific">Stenotrophomonas maltophilia</name>
    <name type="common">Pseudomonas maltophilia</name>
    <name type="synonym">Xanthomonas maltophilia</name>
    <dbReference type="NCBI Taxonomy" id="40324"/>
    <lineage>
        <taxon>Bacteria</taxon>
        <taxon>Pseudomonadati</taxon>
        <taxon>Pseudomonadota</taxon>
        <taxon>Gammaproteobacteria</taxon>
        <taxon>Lysobacterales</taxon>
        <taxon>Lysobacteraceae</taxon>
        <taxon>Stenotrophomonas</taxon>
        <taxon>Stenotrophomonas maltophilia group</taxon>
    </lineage>
</organism>